<dbReference type="PANTHER" id="PTHR43317:SF1">
    <property type="entry name" value="THERMOSPERMINE SYNTHASE ACAULIS5"/>
    <property type="match status" value="1"/>
</dbReference>
<dbReference type="SUPFAM" id="SSF53335">
    <property type="entry name" value="S-adenosyl-L-methionine-dependent methyltransferases"/>
    <property type="match status" value="1"/>
</dbReference>
<dbReference type="Gene3D" id="3.40.50.150">
    <property type="entry name" value="Vaccinia Virus protein VP39"/>
    <property type="match status" value="1"/>
</dbReference>
<protein>
    <recommendedName>
        <fullName evidence="4">Spermine synthase</fullName>
    </recommendedName>
</protein>
<proteinExistence type="predicted"/>
<dbReference type="GO" id="GO:0006596">
    <property type="term" value="P:polyamine biosynthetic process"/>
    <property type="evidence" value="ECO:0007669"/>
    <property type="project" value="UniProtKB-KW"/>
</dbReference>
<keyword evidence="3" id="KW-1185">Reference proteome</keyword>
<sequence length="263" mass="27522">MADEEVARQRLRETGEEAVIRRDPLMPGAFELVIGGSPQSHVDLGDPAALFHDYVRRIGAVIDRLRMPGEPITAVHLGAGALTLPRYVQATRPDSEQHVVELAEELVPFVTDALPLPAGTRLTTHPGDAARVLNGADLARAARRADLVIADLYQGTTTPAHLRTTGFYRAASALLAPEGVLVVNVADDDDAPALHAHLEALDPVLSHLVLSGPSSVVTDARAGNVVILASASPALLDWLPALRAAGPHPGVVDTVAALRGAAG</sequence>
<dbReference type="PANTHER" id="PTHR43317">
    <property type="entry name" value="THERMOSPERMINE SYNTHASE ACAULIS5"/>
    <property type="match status" value="1"/>
</dbReference>
<comment type="caution">
    <text evidence="2">The sequence shown here is derived from an EMBL/GenBank/DDBJ whole genome shotgun (WGS) entry which is preliminary data.</text>
</comment>
<dbReference type="AlphaFoldDB" id="A0A852SMW2"/>
<evidence type="ECO:0000256" key="1">
    <source>
        <dbReference type="ARBA" id="ARBA00023115"/>
    </source>
</evidence>
<dbReference type="EMBL" id="JACCBM010000001">
    <property type="protein sequence ID" value="NYD70161.1"/>
    <property type="molecule type" value="Genomic_DNA"/>
</dbReference>
<keyword evidence="1" id="KW-0620">Polyamine biosynthesis</keyword>
<evidence type="ECO:0000313" key="2">
    <source>
        <dbReference type="EMBL" id="NYD70161.1"/>
    </source>
</evidence>
<reference evidence="2 3" key="1">
    <citation type="submission" date="2020-07" db="EMBL/GenBank/DDBJ databases">
        <title>Sequencing the genomes of 1000 actinobacteria strains.</title>
        <authorList>
            <person name="Klenk H.-P."/>
        </authorList>
    </citation>
    <scope>NUCLEOTIDE SEQUENCE [LARGE SCALE GENOMIC DNA]</scope>
    <source>
        <strain evidence="2 3">DSM 26474</strain>
    </source>
</reference>
<accession>A0A852SMW2</accession>
<evidence type="ECO:0000313" key="3">
    <source>
        <dbReference type="Proteomes" id="UP000549913"/>
    </source>
</evidence>
<dbReference type="InterPro" id="IPR029063">
    <property type="entry name" value="SAM-dependent_MTases_sf"/>
</dbReference>
<organism evidence="2 3">
    <name type="scientific">Herbiconiux flava</name>
    <dbReference type="NCBI Taxonomy" id="881268"/>
    <lineage>
        <taxon>Bacteria</taxon>
        <taxon>Bacillati</taxon>
        <taxon>Actinomycetota</taxon>
        <taxon>Actinomycetes</taxon>
        <taxon>Micrococcales</taxon>
        <taxon>Microbacteriaceae</taxon>
        <taxon>Herbiconiux</taxon>
    </lineage>
</organism>
<dbReference type="NCBIfam" id="NF037959">
    <property type="entry name" value="MFS_SpdSyn"/>
    <property type="match status" value="1"/>
</dbReference>
<dbReference type="Proteomes" id="UP000549913">
    <property type="component" value="Unassembled WGS sequence"/>
</dbReference>
<gene>
    <name evidence="2" type="ORF">BJ984_001319</name>
</gene>
<evidence type="ECO:0008006" key="4">
    <source>
        <dbReference type="Google" id="ProtNLM"/>
    </source>
</evidence>
<dbReference type="RefSeq" id="WP_179547356.1">
    <property type="nucleotide sequence ID" value="NZ_BSEW01000001.1"/>
</dbReference>
<name>A0A852SMW2_9MICO</name>